<evidence type="ECO:0000256" key="1">
    <source>
        <dbReference type="ARBA" id="ARBA00023015"/>
    </source>
</evidence>
<keyword evidence="4" id="KW-0472">Membrane</keyword>
<dbReference type="GO" id="GO:0000981">
    <property type="term" value="F:DNA-binding transcription factor activity, RNA polymerase II-specific"/>
    <property type="evidence" value="ECO:0007669"/>
    <property type="project" value="InterPro"/>
</dbReference>
<dbReference type="AlphaFoldDB" id="A0A1Q5Q8D2"/>
<keyword evidence="2" id="KW-0804">Transcription</keyword>
<organism evidence="5 6">
    <name type="scientific">Talaromyces atroroseus</name>
    <dbReference type="NCBI Taxonomy" id="1441469"/>
    <lineage>
        <taxon>Eukaryota</taxon>
        <taxon>Fungi</taxon>
        <taxon>Dikarya</taxon>
        <taxon>Ascomycota</taxon>
        <taxon>Pezizomycotina</taxon>
        <taxon>Eurotiomycetes</taxon>
        <taxon>Eurotiomycetidae</taxon>
        <taxon>Eurotiales</taxon>
        <taxon>Trichocomaceae</taxon>
        <taxon>Talaromyces</taxon>
        <taxon>Talaromyces sect. Trachyspermi</taxon>
    </lineage>
</organism>
<sequence>MVNVAGRSKGCSTCRKRRIKCGVKDITFIKGTIVKSRRSEKRTNESAKYGVKDADSTECQVPRFASLKGDDSEIYVCYARKYLRQGAPLDLALQRIRLDDITSARMNTTNDHLFHQAFLSFAILVYGTQYRETPIIEKGYAIYGEALKKLNHALSDPECYTRDDVILSVIAFSMLACIVPTSAGQYLKHMMGLQTLLGLRDPRSSCFLGSTGSYKAVRHMMLFASLRTAKPSILARAEWKAVLRANCSAKEIQEQELFDVLADCSIINAQRDGMLIKRRLEPECSAGERGEAREKALILLTRLHDWRKKWDDDERNSHTELSMPLAMQQSKQDSLRNNLSTCPFLTVLAFSDESTVTMFMFYNTALIYIFRVLANLAVQSFGAQFDQSFTKNRLHAGSQGDSWETPRDKYNTAEQLAALNIYRSLPNYLVQMSSTSTNTTPIVHWAISTAWVTLGGHESAYGRWLKELLNAEGQDVVAQGLWNI</sequence>
<keyword evidence="1" id="KW-0805">Transcription regulation</keyword>
<evidence type="ECO:0000313" key="6">
    <source>
        <dbReference type="Proteomes" id="UP000214365"/>
    </source>
</evidence>
<dbReference type="EMBL" id="LFMY01000005">
    <property type="protein sequence ID" value="OKL60322.1"/>
    <property type="molecule type" value="Genomic_DNA"/>
</dbReference>
<keyword evidence="6" id="KW-1185">Reference proteome</keyword>
<keyword evidence="4" id="KW-1133">Transmembrane helix</keyword>
<dbReference type="PANTHER" id="PTHR38111:SF2">
    <property type="entry name" value="FINGER DOMAIN PROTEIN, PUTATIVE (AFU_ORTHOLOGUE AFUA_1G01560)-RELATED"/>
    <property type="match status" value="1"/>
</dbReference>
<dbReference type="InterPro" id="IPR053178">
    <property type="entry name" value="Osmoadaptation_assoc"/>
</dbReference>
<dbReference type="Proteomes" id="UP000214365">
    <property type="component" value="Unassembled WGS sequence"/>
</dbReference>
<dbReference type="PANTHER" id="PTHR38111">
    <property type="entry name" value="ZN(2)-C6 FUNGAL-TYPE DOMAIN-CONTAINING PROTEIN-RELATED"/>
    <property type="match status" value="1"/>
</dbReference>
<accession>A0A1Q5Q8D2</accession>
<proteinExistence type="predicted"/>
<evidence type="ECO:0000256" key="2">
    <source>
        <dbReference type="ARBA" id="ARBA00023163"/>
    </source>
</evidence>
<dbReference type="GeneID" id="31004211"/>
<dbReference type="OrthoDB" id="3525185at2759"/>
<comment type="caution">
    <text evidence="5">The sequence shown here is derived from an EMBL/GenBank/DDBJ whole genome shotgun (WGS) entry which is preliminary data.</text>
</comment>
<evidence type="ECO:0000256" key="3">
    <source>
        <dbReference type="ARBA" id="ARBA00023242"/>
    </source>
</evidence>
<feature type="transmembrane region" description="Helical" evidence="4">
    <location>
        <begin position="165"/>
        <end position="187"/>
    </location>
</feature>
<reference evidence="5 6" key="1">
    <citation type="submission" date="2015-06" db="EMBL/GenBank/DDBJ databases">
        <title>Talaromyces atroroseus IBT 11181 draft genome.</title>
        <authorList>
            <person name="Rasmussen K.B."/>
            <person name="Rasmussen S."/>
            <person name="Petersen B."/>
            <person name="Sicheritz-Ponten T."/>
            <person name="Mortensen U.H."/>
            <person name="Thrane U."/>
        </authorList>
    </citation>
    <scope>NUCLEOTIDE SEQUENCE [LARGE SCALE GENOMIC DNA]</scope>
    <source>
        <strain evidence="5 6">IBT 11181</strain>
    </source>
</reference>
<keyword evidence="3" id="KW-0539">Nucleus</keyword>
<dbReference type="InterPro" id="IPR001138">
    <property type="entry name" value="Zn2Cys6_DnaBD"/>
</dbReference>
<keyword evidence="4" id="KW-0812">Transmembrane</keyword>
<evidence type="ECO:0000313" key="5">
    <source>
        <dbReference type="EMBL" id="OKL60322.1"/>
    </source>
</evidence>
<dbReference type="RefSeq" id="XP_020120443.1">
    <property type="nucleotide sequence ID" value="XM_020266781.1"/>
</dbReference>
<evidence type="ECO:0000256" key="4">
    <source>
        <dbReference type="SAM" id="Phobius"/>
    </source>
</evidence>
<name>A0A1Q5Q8D2_TALAT</name>
<protein>
    <recommendedName>
        <fullName evidence="7">Zn(2)-C6 fungal-type domain-containing protein</fullName>
    </recommendedName>
</protein>
<dbReference type="STRING" id="1441469.A0A1Q5Q8D2"/>
<dbReference type="GO" id="GO:0008270">
    <property type="term" value="F:zinc ion binding"/>
    <property type="evidence" value="ECO:0007669"/>
    <property type="project" value="InterPro"/>
</dbReference>
<evidence type="ECO:0008006" key="7">
    <source>
        <dbReference type="Google" id="ProtNLM"/>
    </source>
</evidence>
<dbReference type="CDD" id="cd00067">
    <property type="entry name" value="GAL4"/>
    <property type="match status" value="1"/>
</dbReference>
<gene>
    <name evidence="5" type="ORF">UA08_04456</name>
</gene>